<keyword evidence="2" id="KW-0472">Membrane</keyword>
<dbReference type="EMBL" id="JACBAE010001306">
    <property type="protein sequence ID" value="KAF7166273.1"/>
    <property type="molecule type" value="Genomic_DNA"/>
</dbReference>
<keyword evidence="2" id="KW-0812">Transmembrane</keyword>
<evidence type="ECO:0000313" key="4">
    <source>
        <dbReference type="EMBL" id="KAF7166273.1"/>
    </source>
</evidence>
<gene>
    <name evidence="4" type="ORF">CNMCM5623_000030</name>
</gene>
<protein>
    <recommendedName>
        <fullName evidence="6">GPI anchored protein</fullName>
    </recommendedName>
</protein>
<evidence type="ECO:0000256" key="2">
    <source>
        <dbReference type="SAM" id="Phobius"/>
    </source>
</evidence>
<name>A0A8H6UTE0_9EURO</name>
<organism evidence="4 5">
    <name type="scientific">Aspergillus felis</name>
    <dbReference type="NCBI Taxonomy" id="1287682"/>
    <lineage>
        <taxon>Eukaryota</taxon>
        <taxon>Fungi</taxon>
        <taxon>Dikarya</taxon>
        <taxon>Ascomycota</taxon>
        <taxon>Pezizomycotina</taxon>
        <taxon>Eurotiomycetes</taxon>
        <taxon>Eurotiomycetidae</taxon>
        <taxon>Eurotiales</taxon>
        <taxon>Aspergillaceae</taxon>
        <taxon>Aspergillus</taxon>
        <taxon>Aspergillus subgen. Fumigati</taxon>
    </lineage>
</organism>
<evidence type="ECO:0000313" key="5">
    <source>
        <dbReference type="Proteomes" id="UP000654922"/>
    </source>
</evidence>
<reference evidence="4" key="1">
    <citation type="submission" date="2020-06" db="EMBL/GenBank/DDBJ databases">
        <title>Draft genome sequences of strains closely related to Aspergillus parafelis and Aspergillus hiratsukae.</title>
        <authorList>
            <person name="Dos Santos R.A.C."/>
            <person name="Rivero-Menendez O."/>
            <person name="Steenwyk J.L."/>
            <person name="Mead M.E."/>
            <person name="Goldman G.H."/>
            <person name="Alastruey-Izquierdo A."/>
            <person name="Rokas A."/>
        </authorList>
    </citation>
    <scope>NUCLEOTIDE SEQUENCE</scope>
    <source>
        <strain evidence="4">CNM-CM5623</strain>
    </source>
</reference>
<keyword evidence="3" id="KW-0732">Signal</keyword>
<keyword evidence="2" id="KW-1133">Transmembrane helix</keyword>
<dbReference type="Proteomes" id="UP000654922">
    <property type="component" value="Unassembled WGS sequence"/>
</dbReference>
<dbReference type="OrthoDB" id="5215637at2759"/>
<feature type="chain" id="PRO_5034690094" description="GPI anchored protein" evidence="3">
    <location>
        <begin position="17"/>
        <end position="251"/>
    </location>
</feature>
<evidence type="ECO:0008006" key="6">
    <source>
        <dbReference type="Google" id="ProtNLM"/>
    </source>
</evidence>
<comment type="caution">
    <text evidence="4">The sequence shown here is derived from an EMBL/GenBank/DDBJ whole genome shotgun (WGS) entry which is preliminary data.</text>
</comment>
<feature type="compositionally biased region" description="Polar residues" evidence="1">
    <location>
        <begin position="242"/>
        <end position="251"/>
    </location>
</feature>
<feature type="transmembrane region" description="Helical" evidence="2">
    <location>
        <begin position="174"/>
        <end position="197"/>
    </location>
</feature>
<dbReference type="AlphaFoldDB" id="A0A8H6UTE0"/>
<sequence>MAYKLLFTFIIPLVSATATCYWPDGSIAKTNTPCSAGPNASCCDSNNICLSNNLCLDVLVQPYVLSRGGCTDPNWGSDGCPSVCRNVSTSSAVSLVTLGKGSNGAVSYCCGVPVSNGRDVVCPDGHSVQVRDGEIVAGYAALANVSSLDGGNSSVSSISSNSSANTSTQSSHEVAVGVGVGVPLAVIALASIVWAIWERRTRMQHAKGAMALTTMSNGYVHPYAEKYAGAGASPHQPAELTAESQTHELQS</sequence>
<proteinExistence type="predicted"/>
<feature type="signal peptide" evidence="3">
    <location>
        <begin position="1"/>
        <end position="16"/>
    </location>
</feature>
<evidence type="ECO:0000256" key="1">
    <source>
        <dbReference type="SAM" id="MobiDB-lite"/>
    </source>
</evidence>
<evidence type="ECO:0000256" key="3">
    <source>
        <dbReference type="SAM" id="SignalP"/>
    </source>
</evidence>
<feature type="region of interest" description="Disordered" evidence="1">
    <location>
        <begin position="230"/>
        <end position="251"/>
    </location>
</feature>
<accession>A0A8H6UTE0</accession>